<evidence type="ECO:0000313" key="3">
    <source>
        <dbReference type="Proteomes" id="UP000736672"/>
    </source>
</evidence>
<name>A0A9P9G613_FUSSL</name>
<gene>
    <name evidence="2" type="ORF">B0J15DRAFT_472392</name>
</gene>
<sequence length="121" mass="13256">MPDSSLPPTTSHYVVLYRYPAGPLTTPYHRSPKRTSSSANSPSSSSPPPPLPLAGPVILKQECTILNIGDSDGLPRLYYIPKSTLVLRRVDLFRPTLQGVEVTYAGGRAEFQKLLNRGARH</sequence>
<feature type="compositionally biased region" description="Low complexity" evidence="1">
    <location>
        <begin position="34"/>
        <end position="44"/>
    </location>
</feature>
<accession>A0A9P9G613</accession>
<organism evidence="2 3">
    <name type="scientific">Fusarium solani</name>
    <name type="common">Filamentous fungus</name>
    <dbReference type="NCBI Taxonomy" id="169388"/>
    <lineage>
        <taxon>Eukaryota</taxon>
        <taxon>Fungi</taxon>
        <taxon>Dikarya</taxon>
        <taxon>Ascomycota</taxon>
        <taxon>Pezizomycotina</taxon>
        <taxon>Sordariomycetes</taxon>
        <taxon>Hypocreomycetidae</taxon>
        <taxon>Hypocreales</taxon>
        <taxon>Nectriaceae</taxon>
        <taxon>Fusarium</taxon>
        <taxon>Fusarium solani species complex</taxon>
    </lineage>
</organism>
<protein>
    <submittedName>
        <fullName evidence="2">Uncharacterized protein</fullName>
    </submittedName>
</protein>
<dbReference type="AlphaFoldDB" id="A0A9P9G613"/>
<comment type="caution">
    <text evidence="2">The sequence shown here is derived from an EMBL/GenBank/DDBJ whole genome shotgun (WGS) entry which is preliminary data.</text>
</comment>
<keyword evidence="3" id="KW-1185">Reference proteome</keyword>
<dbReference type="EMBL" id="JAGTJS010000030">
    <property type="protein sequence ID" value="KAH7231984.1"/>
    <property type="molecule type" value="Genomic_DNA"/>
</dbReference>
<reference evidence="2" key="1">
    <citation type="journal article" date="2021" name="Nat. Commun.">
        <title>Genetic determinants of endophytism in the Arabidopsis root mycobiome.</title>
        <authorList>
            <person name="Mesny F."/>
            <person name="Miyauchi S."/>
            <person name="Thiergart T."/>
            <person name="Pickel B."/>
            <person name="Atanasova L."/>
            <person name="Karlsson M."/>
            <person name="Huettel B."/>
            <person name="Barry K.W."/>
            <person name="Haridas S."/>
            <person name="Chen C."/>
            <person name="Bauer D."/>
            <person name="Andreopoulos W."/>
            <person name="Pangilinan J."/>
            <person name="LaButti K."/>
            <person name="Riley R."/>
            <person name="Lipzen A."/>
            <person name="Clum A."/>
            <person name="Drula E."/>
            <person name="Henrissat B."/>
            <person name="Kohler A."/>
            <person name="Grigoriev I.V."/>
            <person name="Martin F.M."/>
            <person name="Hacquard S."/>
        </authorList>
    </citation>
    <scope>NUCLEOTIDE SEQUENCE</scope>
    <source>
        <strain evidence="2">FSSC 5 MPI-SDFR-AT-0091</strain>
    </source>
</reference>
<proteinExistence type="predicted"/>
<dbReference type="Proteomes" id="UP000736672">
    <property type="component" value="Unassembled WGS sequence"/>
</dbReference>
<feature type="region of interest" description="Disordered" evidence="1">
    <location>
        <begin position="25"/>
        <end position="55"/>
    </location>
</feature>
<evidence type="ECO:0000256" key="1">
    <source>
        <dbReference type="SAM" id="MobiDB-lite"/>
    </source>
</evidence>
<evidence type="ECO:0000313" key="2">
    <source>
        <dbReference type="EMBL" id="KAH7231984.1"/>
    </source>
</evidence>